<dbReference type="GO" id="GO:0005737">
    <property type="term" value="C:cytoplasm"/>
    <property type="evidence" value="ECO:0007669"/>
    <property type="project" value="TreeGrafter"/>
</dbReference>
<dbReference type="EC" id="2.7.1.67" evidence="3"/>
<dbReference type="OrthoDB" id="10264149at2759"/>
<keyword evidence="6" id="KW-0472">Membrane</keyword>
<proteinExistence type="inferred from homology"/>
<dbReference type="PANTHER" id="PTHR10048:SF15">
    <property type="entry name" value="PHOSPHATIDYLINOSITOL 4-KINASE ALPHA"/>
    <property type="match status" value="1"/>
</dbReference>
<evidence type="ECO:0000256" key="7">
    <source>
        <dbReference type="SAM" id="MobiDB-lite"/>
    </source>
</evidence>
<feature type="compositionally biased region" description="Low complexity" evidence="7">
    <location>
        <begin position="195"/>
        <end position="218"/>
    </location>
</feature>
<evidence type="ECO:0000313" key="11">
    <source>
        <dbReference type="Proteomes" id="UP001151529"/>
    </source>
</evidence>
<keyword evidence="4" id="KW-0808">Transferase</keyword>
<dbReference type="InterPro" id="IPR036940">
    <property type="entry name" value="PI3/4_kinase_cat_sf"/>
</dbReference>
<evidence type="ECO:0000256" key="4">
    <source>
        <dbReference type="ARBA" id="ARBA00022679"/>
    </source>
</evidence>
<feature type="domain" description="PIK helical" evidence="9">
    <location>
        <begin position="1477"/>
        <end position="1653"/>
    </location>
</feature>
<dbReference type="CDD" id="cd05167">
    <property type="entry name" value="PI4Kc_III_alpha"/>
    <property type="match status" value="1"/>
</dbReference>
<dbReference type="InterPro" id="IPR016024">
    <property type="entry name" value="ARM-type_fold"/>
</dbReference>
<dbReference type="SUPFAM" id="SSF56112">
    <property type="entry name" value="Protein kinase-like (PK-like)"/>
    <property type="match status" value="1"/>
</dbReference>
<dbReference type="GO" id="GO:0048015">
    <property type="term" value="P:phosphatidylinositol-mediated signaling"/>
    <property type="evidence" value="ECO:0007669"/>
    <property type="project" value="TreeGrafter"/>
</dbReference>
<dbReference type="InterPro" id="IPR045495">
    <property type="entry name" value="PI4K_N"/>
</dbReference>
<dbReference type="FunFam" id="3.30.1010.10:FF:000012">
    <property type="entry name" value="Phosphatidylinositol 4-kinase alpha 1"/>
    <property type="match status" value="1"/>
</dbReference>
<protein>
    <recommendedName>
        <fullName evidence="3">1-phosphatidylinositol 4-kinase</fullName>
        <ecNumber evidence="3">2.7.1.67</ecNumber>
    </recommendedName>
</protein>
<name>A0A9Q0QJJ5_SALVM</name>
<keyword evidence="11" id="KW-1185">Reference proteome</keyword>
<organism evidence="10 11">
    <name type="scientific">Salix viminalis</name>
    <name type="common">Common osier</name>
    <name type="synonym">Basket willow</name>
    <dbReference type="NCBI Taxonomy" id="40686"/>
    <lineage>
        <taxon>Eukaryota</taxon>
        <taxon>Viridiplantae</taxon>
        <taxon>Streptophyta</taxon>
        <taxon>Embryophyta</taxon>
        <taxon>Tracheophyta</taxon>
        <taxon>Spermatophyta</taxon>
        <taxon>Magnoliopsida</taxon>
        <taxon>eudicotyledons</taxon>
        <taxon>Gunneridae</taxon>
        <taxon>Pentapetalae</taxon>
        <taxon>rosids</taxon>
        <taxon>fabids</taxon>
        <taxon>Malpighiales</taxon>
        <taxon>Salicaceae</taxon>
        <taxon>Saliceae</taxon>
        <taxon>Salix</taxon>
    </lineage>
</organism>
<dbReference type="Proteomes" id="UP001151529">
    <property type="component" value="Chromosome 4"/>
</dbReference>
<evidence type="ECO:0000313" key="10">
    <source>
        <dbReference type="EMBL" id="KAJ6707860.1"/>
    </source>
</evidence>
<comment type="similarity">
    <text evidence="2">Belongs to the PI3/PI4-kinase family. Type III PI4K subfamily.</text>
</comment>
<dbReference type="SUPFAM" id="SSF48371">
    <property type="entry name" value="ARM repeat"/>
    <property type="match status" value="2"/>
</dbReference>
<evidence type="ECO:0000256" key="1">
    <source>
        <dbReference type="ARBA" id="ARBA00004287"/>
    </source>
</evidence>
<dbReference type="Pfam" id="PF00454">
    <property type="entry name" value="PI3_PI4_kinase"/>
    <property type="match status" value="1"/>
</dbReference>
<dbReference type="InterPro" id="IPR001263">
    <property type="entry name" value="PI3K_accessory_dom"/>
</dbReference>
<gene>
    <name evidence="10" type="ORF">OIU85_028158</name>
</gene>
<dbReference type="GO" id="GO:0005886">
    <property type="term" value="C:plasma membrane"/>
    <property type="evidence" value="ECO:0007669"/>
    <property type="project" value="TreeGrafter"/>
</dbReference>
<dbReference type="Gene3D" id="1.10.1070.11">
    <property type="entry name" value="Phosphatidylinositol 3-/4-kinase, catalytic domain"/>
    <property type="match status" value="1"/>
</dbReference>
<dbReference type="GO" id="GO:0046854">
    <property type="term" value="P:phosphatidylinositol phosphate biosynthetic process"/>
    <property type="evidence" value="ECO:0007669"/>
    <property type="project" value="InterPro"/>
</dbReference>
<keyword evidence="5 10" id="KW-0418">Kinase</keyword>
<comment type="caution">
    <text evidence="10">The sequence shown here is derived from an EMBL/GenBank/DDBJ whole genome shotgun (WGS) entry which is preliminary data.</text>
</comment>
<dbReference type="PROSITE" id="PS00915">
    <property type="entry name" value="PI3_4_KINASE_1"/>
    <property type="match status" value="1"/>
</dbReference>
<dbReference type="SMART" id="SM00145">
    <property type="entry name" value="PI3Ka"/>
    <property type="match status" value="1"/>
</dbReference>
<dbReference type="InterPro" id="IPR011009">
    <property type="entry name" value="Kinase-like_dom_sf"/>
</dbReference>
<dbReference type="Gene3D" id="1.25.40.70">
    <property type="entry name" value="Phosphatidylinositol 3-kinase, accessory domain (PIK)"/>
    <property type="match status" value="1"/>
</dbReference>
<evidence type="ECO:0000256" key="3">
    <source>
        <dbReference type="ARBA" id="ARBA00012169"/>
    </source>
</evidence>
<dbReference type="Pfam" id="PF00613">
    <property type="entry name" value="PI3Ka"/>
    <property type="match status" value="1"/>
</dbReference>
<dbReference type="Gene3D" id="3.30.1010.10">
    <property type="entry name" value="Phosphatidylinositol 3-kinase Catalytic Subunit, Chain A, domain 4"/>
    <property type="match status" value="1"/>
</dbReference>
<dbReference type="PROSITE" id="PS51545">
    <property type="entry name" value="PIK_HELICAL"/>
    <property type="match status" value="1"/>
</dbReference>
<comment type="subcellular location">
    <subcellularLocation>
        <location evidence="1">Membrane</location>
        <topology evidence="1">Peripheral membrane protein</topology>
        <orientation evidence="1">Cytoplasmic side</orientation>
    </subcellularLocation>
</comment>
<evidence type="ECO:0000256" key="2">
    <source>
        <dbReference type="ARBA" id="ARBA00006209"/>
    </source>
</evidence>
<accession>A0A9Q0QJJ5</accession>
<feature type="domain" description="PI3K/PI4K catalytic" evidence="8">
    <location>
        <begin position="1728"/>
        <end position="2006"/>
    </location>
</feature>
<dbReference type="InterPro" id="IPR042236">
    <property type="entry name" value="PI3K_accessory_sf"/>
</dbReference>
<dbReference type="InterPro" id="IPR000403">
    <property type="entry name" value="PI3/4_kinase_cat_dom"/>
</dbReference>
<dbReference type="InterPro" id="IPR018936">
    <property type="entry name" value="PI3/4_kinase_CS"/>
</dbReference>
<reference evidence="10" key="1">
    <citation type="submission" date="2022-11" db="EMBL/GenBank/DDBJ databases">
        <authorList>
            <person name="Hyden B.L."/>
            <person name="Feng K."/>
            <person name="Yates T."/>
            <person name="Jawdy S."/>
            <person name="Smart L.B."/>
            <person name="Muchero W."/>
        </authorList>
    </citation>
    <scope>NUCLEOTIDE SEQUENCE</scope>
    <source>
        <tissue evidence="10">Shoot tip</tissue>
    </source>
</reference>
<reference evidence="10" key="2">
    <citation type="journal article" date="2023" name="Int. J. Mol. Sci.">
        <title>De Novo Assembly and Annotation of 11 Diverse Shrub Willow (Salix) Genomes Reveals Novel Gene Organization in Sex-Linked Regions.</title>
        <authorList>
            <person name="Hyden B."/>
            <person name="Feng K."/>
            <person name="Yates T.B."/>
            <person name="Jawdy S."/>
            <person name="Cereghino C."/>
            <person name="Smart L.B."/>
            <person name="Muchero W."/>
        </authorList>
    </citation>
    <scope>NUCLEOTIDE SEQUENCE [LARGE SCALE GENOMIC DNA]</scope>
    <source>
        <tissue evidence="10">Shoot tip</tissue>
    </source>
</reference>
<dbReference type="FunFam" id="1.10.1070.11:FF:000012">
    <property type="entry name" value="Phosphatidylinositol 4-kinase alpha 1"/>
    <property type="match status" value="1"/>
</dbReference>
<feature type="region of interest" description="Disordered" evidence="7">
    <location>
        <begin position="189"/>
        <end position="218"/>
    </location>
</feature>
<dbReference type="PROSITE" id="PS50290">
    <property type="entry name" value="PI3_4_KINASE_3"/>
    <property type="match status" value="1"/>
</dbReference>
<evidence type="ECO:0000256" key="5">
    <source>
        <dbReference type="ARBA" id="ARBA00022777"/>
    </source>
</evidence>
<dbReference type="PANTHER" id="PTHR10048">
    <property type="entry name" value="PHOSPHATIDYLINOSITOL KINASE"/>
    <property type="match status" value="1"/>
</dbReference>
<sequence>MESLIELCDLISQNPAQFADKLTWLCNRCPQPEALLAGSPRVSHTQINAILAISRFLSKTLDHTDNRPKSLILTFFRSIPTSFHPSFWPQSFPNDSIASFFTDFLAYVSKSVESDPDFSVDVAGFVGEAVVAAIGNNAGENWESSAISRVFLIALTKNFVPMLPEDGEKLITCLLDQFNLPVQVPSSPIERIGTNSGTSSSQSSPLSNNVNSHNSSYNAHNELSSMVNDLSQMSVSSSSASTTVVVNGSGVTWKNGLETMGVGLDGGGVLSRQQVASFEEESVEGYEKQEIACKLIGHVLDCVRIDNKLLDQVRLIAKKQLQSLSAFLKIRKRDWNEQGQLLKARISAKLSVYQAAARMKVQSLASLDVDGKTSKRLLLETLALLMDAAEACLLSVWRKLRVCEELFSSLLGGIAQIAVTRGGQPMRVLLIRLKPLVLAACAQADTWGGSQVMFEIVMKTSCQIIESGWTKDRAPVDTFISGLASSIRERNDYDEQVDKKQGVPAVQLNVIRLLADLTVSVNKSEVVDMILPLFIESLEEGDASTPGLLRLRLLDAVSRIASLGFEKSYRETVVLMTRSYLRKLSSVGSAESKILAAEATTERVETLPAGFLLIASRLKDMKMRSDYRHRLLSLCSDVGLAAESKSGRSGADFLGPLLLAVAEICSDFDPTVEVEPSLLKLFRNLWFYVALFGLAPPIQKMQQPTKSVSTTLNSVGSMGTIALQAVGGPYMWNAQWSSAVHQIAQGTPPLVVSSVKWLEDELELNALHNPGSRRGNGNEKSASTQRSALSAALGGRVDIAAMNTISGVKATYLLAVAFLEIIRFSSNGGILNGVDSLSASRSSFSCVFEYLKTPNLIPAVFQCLTAIVHRAFEAAVFWLEDRITETGNEANVRESTLFSHACFLIKSMSQREEHIRDISVSLLTQLRDKFPQVLWNSSCLDSLLFSVHNDSTSAVINDPALIVSIRSLYQRIVREWISISLSYAPCTSQGLLQEKLCKANTWQRTQQTTDVASLLTEIRIGNGKNDWTGIQTANIPAVMAAAAAASGANLKSTEAFNLEVLSTGIVSATVKCNHTGEIAGMRRLYNSIGGFQSGGTPTGFSGGLQRLISGAFSQQPPAEDDAFNEMLLNKFVHLLQQFVCIAEKGGEVDKSQFRDTCSQATAFLLSNLASGSKSNVEGFAQLLRLLCWCPAYISTPDSMETGVFIWTWLVSAAPQLGSLVLAELVDAWLWTIDTKQGVFAHEVKYSGPAAKLRPQLAPGEPESQPVIDPVEQIMAHRIWVGFFIDRFEVVRHNSVEQLLLLGRLLQGTTKSPWNFSCHPAATGTFFTIMLLGLKFCSCHSQGNLQNFKIGLQLLEDRIYRACLGWFAFEPEWFDANNVNFAQSEAQSVSVFVHYISNDGQSDARGRGHENGTYLAETNDQYHPVWGQMENYAAGREKRRQLLLMLCQNEADRLEVWAQPTNSKENTSWPKISTEKWIEYARTAFSVDPRIALCLVSRFPTNTNLKAEVTQLVQSHILDLRCIPEALPYFVTPKAVDEDSVLLQQLPHWAACSITQALEFLTPAYKGHPRVMAYVLRVLESYPPERVTFFMPQLVQSLRYDDGRLVEGYLLRAAQRSDVFAHILIWNLQGETITSESKEVSSGKNISFQALLPVVRQHIIDGFTPKALDLFQREFAFFDKVTSISGVLYPLPKEERRAGIRRELEKIELEGEDLYLPTAPNKLVRGIRVDSGIPLQSAAKVPIMVTFNVVDRCGDRKDVKPEACIFKVGDDCRQDVLALQVIALLRDIFEAVGVNLYLFPYDVLPTGPERGIVEVVPNTRSRSQMGETTDGGLYEIFQQDYGPVGSPSFEAARKNFIISSAGYAVASLLLQPKDRHNGNLLFDNVGRLVHIDFGFILETSPGGNMRFESAHFKLSHEMTQLLDPSGVMKSETWLQFVSLCVKGYLAARRYMDGIINTVMMMLDSGLPCFSRGDPIGNLRKRFHPEMSEREAANFMIRVCTDAYNKWTTAGYDLIQYIQQGIEK</sequence>
<evidence type="ECO:0000256" key="6">
    <source>
        <dbReference type="ARBA" id="ARBA00023136"/>
    </source>
</evidence>
<dbReference type="EMBL" id="JAPFFL010000008">
    <property type="protein sequence ID" value="KAJ6707860.1"/>
    <property type="molecule type" value="Genomic_DNA"/>
</dbReference>
<dbReference type="SMART" id="SM00146">
    <property type="entry name" value="PI3Kc"/>
    <property type="match status" value="1"/>
</dbReference>
<dbReference type="Pfam" id="PF19274">
    <property type="entry name" value="PI4K_N"/>
    <property type="match status" value="1"/>
</dbReference>
<dbReference type="InterPro" id="IPR015433">
    <property type="entry name" value="PI3/4_kinase"/>
</dbReference>
<evidence type="ECO:0000259" key="9">
    <source>
        <dbReference type="PROSITE" id="PS51545"/>
    </source>
</evidence>
<evidence type="ECO:0000259" key="8">
    <source>
        <dbReference type="PROSITE" id="PS50290"/>
    </source>
</evidence>
<dbReference type="GO" id="GO:0004430">
    <property type="term" value="F:1-phosphatidylinositol 4-kinase activity"/>
    <property type="evidence" value="ECO:0007669"/>
    <property type="project" value="UniProtKB-EC"/>
</dbReference>